<proteinExistence type="predicted"/>
<dbReference type="STRING" id="497964.CfE428DRAFT_1287"/>
<dbReference type="InParanoid" id="B4CXJ6"/>
<gene>
    <name evidence="2" type="ORF">CfE428DRAFT_1287</name>
</gene>
<keyword evidence="3" id="KW-1185">Reference proteome</keyword>
<organism evidence="2 3">
    <name type="scientific">Chthoniobacter flavus Ellin428</name>
    <dbReference type="NCBI Taxonomy" id="497964"/>
    <lineage>
        <taxon>Bacteria</taxon>
        <taxon>Pseudomonadati</taxon>
        <taxon>Verrucomicrobiota</taxon>
        <taxon>Spartobacteria</taxon>
        <taxon>Chthoniobacterales</taxon>
        <taxon>Chthoniobacteraceae</taxon>
        <taxon>Chthoniobacter</taxon>
    </lineage>
</organism>
<accession>B4CXJ6</accession>
<feature type="region of interest" description="Disordered" evidence="1">
    <location>
        <begin position="29"/>
        <end position="51"/>
    </location>
</feature>
<protein>
    <submittedName>
        <fullName evidence="2">Uncharacterized protein</fullName>
    </submittedName>
</protein>
<evidence type="ECO:0000313" key="3">
    <source>
        <dbReference type="Proteomes" id="UP000005824"/>
    </source>
</evidence>
<reference evidence="2 3" key="1">
    <citation type="journal article" date="2011" name="J. Bacteriol.">
        <title>Genome sequence of Chthoniobacter flavus Ellin428, an aerobic heterotrophic soil bacterium.</title>
        <authorList>
            <person name="Kant R."/>
            <person name="van Passel M.W."/>
            <person name="Palva A."/>
            <person name="Lucas S."/>
            <person name="Lapidus A."/>
            <person name="Glavina Del Rio T."/>
            <person name="Dalin E."/>
            <person name="Tice H."/>
            <person name="Bruce D."/>
            <person name="Goodwin L."/>
            <person name="Pitluck S."/>
            <person name="Larimer F.W."/>
            <person name="Land M.L."/>
            <person name="Hauser L."/>
            <person name="Sangwan P."/>
            <person name="de Vos W.M."/>
            <person name="Janssen P.H."/>
            <person name="Smidt H."/>
        </authorList>
    </citation>
    <scope>NUCLEOTIDE SEQUENCE [LARGE SCALE GENOMIC DNA]</scope>
    <source>
        <strain evidence="2 3">Ellin428</strain>
    </source>
</reference>
<dbReference type="Proteomes" id="UP000005824">
    <property type="component" value="Unassembled WGS sequence"/>
</dbReference>
<evidence type="ECO:0000313" key="2">
    <source>
        <dbReference type="EMBL" id="EDY20994.1"/>
    </source>
</evidence>
<name>B4CXJ6_9BACT</name>
<dbReference type="EMBL" id="ABVL01000003">
    <property type="protein sequence ID" value="EDY20994.1"/>
    <property type="molecule type" value="Genomic_DNA"/>
</dbReference>
<dbReference type="AlphaFoldDB" id="B4CXJ6"/>
<comment type="caution">
    <text evidence="2">The sequence shown here is derived from an EMBL/GenBank/DDBJ whole genome shotgun (WGS) entry which is preliminary data.</text>
</comment>
<evidence type="ECO:0000256" key="1">
    <source>
        <dbReference type="SAM" id="MobiDB-lite"/>
    </source>
</evidence>
<sequence length="51" mass="5910">MNTFLIDDAKKPAKIGTVIHRFASAVGEEHRVGTRSYTRPTRRWRQTEARP</sequence>